<evidence type="ECO:0000313" key="2">
    <source>
        <dbReference type="EMBL" id="KAF2201788.1"/>
    </source>
</evidence>
<feature type="region of interest" description="Disordered" evidence="1">
    <location>
        <begin position="52"/>
        <end position="233"/>
    </location>
</feature>
<reference evidence="2" key="1">
    <citation type="journal article" date="2020" name="Stud. Mycol.">
        <title>101 Dothideomycetes genomes: a test case for predicting lifestyles and emergence of pathogens.</title>
        <authorList>
            <person name="Haridas S."/>
            <person name="Albert R."/>
            <person name="Binder M."/>
            <person name="Bloem J."/>
            <person name="Labutti K."/>
            <person name="Salamov A."/>
            <person name="Andreopoulos B."/>
            <person name="Baker S."/>
            <person name="Barry K."/>
            <person name="Bills G."/>
            <person name="Bluhm B."/>
            <person name="Cannon C."/>
            <person name="Castanera R."/>
            <person name="Culley D."/>
            <person name="Daum C."/>
            <person name="Ezra D."/>
            <person name="Gonzalez J."/>
            <person name="Henrissat B."/>
            <person name="Kuo A."/>
            <person name="Liang C."/>
            <person name="Lipzen A."/>
            <person name="Lutzoni F."/>
            <person name="Magnuson J."/>
            <person name="Mondo S."/>
            <person name="Nolan M."/>
            <person name="Ohm R."/>
            <person name="Pangilinan J."/>
            <person name="Park H.-J."/>
            <person name="Ramirez L."/>
            <person name="Alfaro M."/>
            <person name="Sun H."/>
            <person name="Tritt A."/>
            <person name="Yoshinaga Y."/>
            <person name="Zwiers L.-H."/>
            <person name="Turgeon B."/>
            <person name="Goodwin S."/>
            <person name="Spatafora J."/>
            <person name="Crous P."/>
            <person name="Grigoriev I."/>
        </authorList>
    </citation>
    <scope>NUCLEOTIDE SEQUENCE</scope>
    <source>
        <strain evidence="2">ATCC 74209</strain>
    </source>
</reference>
<feature type="compositionally biased region" description="Basic and acidic residues" evidence="1">
    <location>
        <begin position="160"/>
        <end position="169"/>
    </location>
</feature>
<feature type="compositionally biased region" description="Low complexity" evidence="1">
    <location>
        <begin position="71"/>
        <end position="80"/>
    </location>
</feature>
<name>A0A9P4MW52_9PLEO</name>
<organism evidence="2 3">
    <name type="scientific">Delitschia confertaspora ATCC 74209</name>
    <dbReference type="NCBI Taxonomy" id="1513339"/>
    <lineage>
        <taxon>Eukaryota</taxon>
        <taxon>Fungi</taxon>
        <taxon>Dikarya</taxon>
        <taxon>Ascomycota</taxon>
        <taxon>Pezizomycotina</taxon>
        <taxon>Dothideomycetes</taxon>
        <taxon>Pleosporomycetidae</taxon>
        <taxon>Pleosporales</taxon>
        <taxon>Delitschiaceae</taxon>
        <taxon>Delitschia</taxon>
    </lineage>
</organism>
<keyword evidence="3" id="KW-1185">Reference proteome</keyword>
<dbReference type="EMBL" id="ML993961">
    <property type="protein sequence ID" value="KAF2201788.1"/>
    <property type="molecule type" value="Genomic_DNA"/>
</dbReference>
<accession>A0A9P4MW52</accession>
<proteinExistence type="predicted"/>
<evidence type="ECO:0000256" key="1">
    <source>
        <dbReference type="SAM" id="MobiDB-lite"/>
    </source>
</evidence>
<feature type="compositionally biased region" description="Low complexity" evidence="1">
    <location>
        <begin position="171"/>
        <end position="189"/>
    </location>
</feature>
<evidence type="ECO:0000313" key="3">
    <source>
        <dbReference type="Proteomes" id="UP000799536"/>
    </source>
</evidence>
<sequence length="269" mass="29295">MSIFPQTSNMHIDADISGSSIELEPQAPSIPDKSARRLSVIHPLTLITSPLEKPLSKIGTLKKRRSDIAISSPSGPNNASPSPPVGETKDDLVGASAMERPRPRSYQLISPYTKYSFSHPRPAPLPPPKKSGWYDDDQDDHGRDHDHSSTVSSINSRKAHSAEETRKPENPWSTVSSPSSSNPSIPSRSGTILRKSKAAVGAVIPRSDHAESSPSGRIKSYRYDDLPTQNEAPARRLTVMGKHSPIGFRGISLFPRRKSDARLPAFRAG</sequence>
<comment type="caution">
    <text evidence="2">The sequence shown here is derived from an EMBL/GenBank/DDBJ whole genome shotgun (WGS) entry which is preliminary data.</text>
</comment>
<dbReference type="Proteomes" id="UP000799536">
    <property type="component" value="Unassembled WGS sequence"/>
</dbReference>
<gene>
    <name evidence="2" type="ORF">GQ43DRAFT_471463</name>
</gene>
<feature type="compositionally biased region" description="Polar residues" evidence="1">
    <location>
        <begin position="107"/>
        <end position="116"/>
    </location>
</feature>
<protein>
    <submittedName>
        <fullName evidence="2">Uncharacterized protein</fullName>
    </submittedName>
</protein>
<dbReference type="AlphaFoldDB" id="A0A9P4MW52"/>